<dbReference type="Proteomes" id="UP001634007">
    <property type="component" value="Unassembled WGS sequence"/>
</dbReference>
<evidence type="ECO:0000313" key="2">
    <source>
        <dbReference type="EMBL" id="KAL3719252.1"/>
    </source>
</evidence>
<name>A0ABD3IW71_EUCGL</name>
<dbReference type="AlphaFoldDB" id="A0ABD3IW71"/>
<protein>
    <submittedName>
        <fullName evidence="2">Uncharacterized protein</fullName>
    </submittedName>
</protein>
<reference evidence="2 3" key="1">
    <citation type="submission" date="2024-11" db="EMBL/GenBank/DDBJ databases">
        <title>Chromosome-level genome assembly of Eucalyptus globulus Labill. provides insights into its genome evolution.</title>
        <authorList>
            <person name="Li X."/>
        </authorList>
    </citation>
    <scope>NUCLEOTIDE SEQUENCE [LARGE SCALE GENOMIC DNA]</scope>
    <source>
        <strain evidence="2">CL2024</strain>
        <tissue evidence="2">Fresh tender leaves</tissue>
    </source>
</reference>
<sequence>MNRNLSALLIGAVGAVITLSAYSQTLVASTQCITIGFLILMFALLLKEGLISL</sequence>
<evidence type="ECO:0000313" key="3">
    <source>
        <dbReference type="Proteomes" id="UP001634007"/>
    </source>
</evidence>
<evidence type="ECO:0000256" key="1">
    <source>
        <dbReference type="SAM" id="Phobius"/>
    </source>
</evidence>
<proteinExistence type="predicted"/>
<feature type="transmembrane region" description="Helical" evidence="1">
    <location>
        <begin position="33"/>
        <end position="51"/>
    </location>
</feature>
<gene>
    <name evidence="2" type="ORF">ACJRO7_004242</name>
</gene>
<keyword evidence="1" id="KW-1133">Transmembrane helix</keyword>
<keyword evidence="1" id="KW-0812">Transmembrane</keyword>
<keyword evidence="1" id="KW-0472">Membrane</keyword>
<dbReference type="EMBL" id="JBJKBG010000010">
    <property type="protein sequence ID" value="KAL3719252.1"/>
    <property type="molecule type" value="Genomic_DNA"/>
</dbReference>
<keyword evidence="3" id="KW-1185">Reference proteome</keyword>
<comment type="caution">
    <text evidence="2">The sequence shown here is derived from an EMBL/GenBank/DDBJ whole genome shotgun (WGS) entry which is preliminary data.</text>
</comment>
<organism evidence="2 3">
    <name type="scientific">Eucalyptus globulus</name>
    <name type="common">Tasmanian blue gum</name>
    <dbReference type="NCBI Taxonomy" id="34317"/>
    <lineage>
        <taxon>Eukaryota</taxon>
        <taxon>Viridiplantae</taxon>
        <taxon>Streptophyta</taxon>
        <taxon>Embryophyta</taxon>
        <taxon>Tracheophyta</taxon>
        <taxon>Spermatophyta</taxon>
        <taxon>Magnoliopsida</taxon>
        <taxon>eudicotyledons</taxon>
        <taxon>Gunneridae</taxon>
        <taxon>Pentapetalae</taxon>
        <taxon>rosids</taxon>
        <taxon>malvids</taxon>
        <taxon>Myrtales</taxon>
        <taxon>Myrtaceae</taxon>
        <taxon>Myrtoideae</taxon>
        <taxon>Eucalypteae</taxon>
        <taxon>Eucalyptus</taxon>
    </lineage>
</organism>
<accession>A0ABD3IW71</accession>